<organism evidence="1 2">
    <name type="scientific">Romanomermis culicivorax</name>
    <name type="common">Nematode worm</name>
    <dbReference type="NCBI Taxonomy" id="13658"/>
    <lineage>
        <taxon>Eukaryota</taxon>
        <taxon>Metazoa</taxon>
        <taxon>Ecdysozoa</taxon>
        <taxon>Nematoda</taxon>
        <taxon>Enoplea</taxon>
        <taxon>Dorylaimia</taxon>
        <taxon>Mermithida</taxon>
        <taxon>Mermithoidea</taxon>
        <taxon>Mermithidae</taxon>
        <taxon>Romanomermis</taxon>
    </lineage>
</organism>
<name>A0A915JYT7_ROMCU</name>
<protein>
    <submittedName>
        <fullName evidence="2">Uncharacterized protein</fullName>
    </submittedName>
</protein>
<evidence type="ECO:0000313" key="1">
    <source>
        <dbReference type="Proteomes" id="UP000887565"/>
    </source>
</evidence>
<proteinExistence type="predicted"/>
<dbReference type="AlphaFoldDB" id="A0A915JYT7"/>
<reference evidence="2" key="1">
    <citation type="submission" date="2022-11" db="UniProtKB">
        <authorList>
            <consortium name="WormBaseParasite"/>
        </authorList>
    </citation>
    <scope>IDENTIFICATION</scope>
</reference>
<accession>A0A915JYT7</accession>
<dbReference type="Proteomes" id="UP000887565">
    <property type="component" value="Unplaced"/>
</dbReference>
<dbReference type="WBParaSite" id="nRc.2.0.1.t31641-RA">
    <property type="protein sequence ID" value="nRc.2.0.1.t31641-RA"/>
    <property type="gene ID" value="nRc.2.0.1.g31641"/>
</dbReference>
<sequence length="119" mass="12781">MLLIDRNVQLLLPNYKSTHAQKSSTVSNSATSFKQSSQFLFFSDLQYHKTHVYINGCLTKNSLGGKGATATLSASLSTTTAWFGSFSLSGSLSVFPGDKESMALSSLNCCFDSFSIGES</sequence>
<evidence type="ECO:0000313" key="2">
    <source>
        <dbReference type="WBParaSite" id="nRc.2.0.1.t31641-RA"/>
    </source>
</evidence>
<keyword evidence="1" id="KW-1185">Reference proteome</keyword>